<protein>
    <submittedName>
        <fullName evidence="1">Uncharacterized protein</fullName>
    </submittedName>
</protein>
<dbReference type="EMBL" id="KQ981673">
    <property type="protein sequence ID" value="KYN38214.1"/>
    <property type="molecule type" value="Genomic_DNA"/>
</dbReference>
<evidence type="ECO:0000313" key="1">
    <source>
        <dbReference type="EMBL" id="KYN38214.1"/>
    </source>
</evidence>
<name>A0A195FDW2_9HYME</name>
<dbReference type="Proteomes" id="UP000078541">
    <property type="component" value="Unassembled WGS sequence"/>
</dbReference>
<dbReference type="AlphaFoldDB" id="A0A195FDW2"/>
<sequence>MLGQNNVCGIREEKTIFKETMPGATRILAPSHGKVLTNYFDEIVIVVVSAVAMSIPRRK</sequence>
<organism evidence="1 2">
    <name type="scientific">Trachymyrmex septentrionalis</name>
    <dbReference type="NCBI Taxonomy" id="34720"/>
    <lineage>
        <taxon>Eukaryota</taxon>
        <taxon>Metazoa</taxon>
        <taxon>Ecdysozoa</taxon>
        <taxon>Arthropoda</taxon>
        <taxon>Hexapoda</taxon>
        <taxon>Insecta</taxon>
        <taxon>Pterygota</taxon>
        <taxon>Neoptera</taxon>
        <taxon>Endopterygota</taxon>
        <taxon>Hymenoptera</taxon>
        <taxon>Apocrita</taxon>
        <taxon>Aculeata</taxon>
        <taxon>Formicoidea</taxon>
        <taxon>Formicidae</taxon>
        <taxon>Myrmicinae</taxon>
        <taxon>Trachymyrmex</taxon>
    </lineage>
</organism>
<accession>A0A195FDW2</accession>
<proteinExistence type="predicted"/>
<reference evidence="1 2" key="1">
    <citation type="submission" date="2016-03" db="EMBL/GenBank/DDBJ databases">
        <title>Trachymyrmex septentrionalis WGS genome.</title>
        <authorList>
            <person name="Nygaard S."/>
            <person name="Hu H."/>
            <person name="Boomsma J."/>
            <person name="Zhang G."/>
        </authorList>
    </citation>
    <scope>NUCLEOTIDE SEQUENCE [LARGE SCALE GENOMIC DNA]</scope>
    <source>
        <strain evidence="1">Tsep2-gDNA-1</strain>
        <tissue evidence="1">Whole body</tissue>
    </source>
</reference>
<gene>
    <name evidence="1" type="ORF">ALC56_07254</name>
</gene>
<evidence type="ECO:0000313" key="2">
    <source>
        <dbReference type="Proteomes" id="UP000078541"/>
    </source>
</evidence>
<keyword evidence="2" id="KW-1185">Reference proteome</keyword>